<dbReference type="AlphaFoldDB" id="A0A6A6ZQA9"/>
<evidence type="ECO:0000313" key="1">
    <source>
        <dbReference type="EMBL" id="KAF2823290.1"/>
    </source>
</evidence>
<name>A0A6A6ZQA9_9PLEO</name>
<organism evidence="1 2">
    <name type="scientific">Ophiobolus disseminans</name>
    <dbReference type="NCBI Taxonomy" id="1469910"/>
    <lineage>
        <taxon>Eukaryota</taxon>
        <taxon>Fungi</taxon>
        <taxon>Dikarya</taxon>
        <taxon>Ascomycota</taxon>
        <taxon>Pezizomycotina</taxon>
        <taxon>Dothideomycetes</taxon>
        <taxon>Pleosporomycetidae</taxon>
        <taxon>Pleosporales</taxon>
        <taxon>Pleosporineae</taxon>
        <taxon>Phaeosphaeriaceae</taxon>
        <taxon>Ophiobolus</taxon>
    </lineage>
</organism>
<dbReference type="Proteomes" id="UP000799424">
    <property type="component" value="Unassembled WGS sequence"/>
</dbReference>
<sequence>MSCRNSEISNPPSGLRYNNLYSTSLGFILPWRMRVYRMVPRPLSCSHHKHTRPISSLLSGVSYIRPRDTCTYTFWTRSYLLLTLVTSHCIYQEIACALWSQMAPWTGYLILCACGLGYKPLDVFLSDAMNYALGYMFLAPEIPPADAGFNPRNLL</sequence>
<accession>A0A6A6ZQA9</accession>
<reference evidence="1" key="1">
    <citation type="journal article" date="2020" name="Stud. Mycol.">
        <title>101 Dothideomycetes genomes: a test case for predicting lifestyles and emergence of pathogens.</title>
        <authorList>
            <person name="Haridas S."/>
            <person name="Albert R."/>
            <person name="Binder M."/>
            <person name="Bloem J."/>
            <person name="Labutti K."/>
            <person name="Salamov A."/>
            <person name="Andreopoulos B."/>
            <person name="Baker S."/>
            <person name="Barry K."/>
            <person name="Bills G."/>
            <person name="Bluhm B."/>
            <person name="Cannon C."/>
            <person name="Castanera R."/>
            <person name="Culley D."/>
            <person name="Daum C."/>
            <person name="Ezra D."/>
            <person name="Gonzalez J."/>
            <person name="Henrissat B."/>
            <person name="Kuo A."/>
            <person name="Liang C."/>
            <person name="Lipzen A."/>
            <person name="Lutzoni F."/>
            <person name="Magnuson J."/>
            <person name="Mondo S."/>
            <person name="Nolan M."/>
            <person name="Ohm R."/>
            <person name="Pangilinan J."/>
            <person name="Park H.-J."/>
            <person name="Ramirez L."/>
            <person name="Alfaro M."/>
            <person name="Sun H."/>
            <person name="Tritt A."/>
            <person name="Yoshinaga Y."/>
            <person name="Zwiers L.-H."/>
            <person name="Turgeon B."/>
            <person name="Goodwin S."/>
            <person name="Spatafora J."/>
            <person name="Crous P."/>
            <person name="Grigoriev I."/>
        </authorList>
    </citation>
    <scope>NUCLEOTIDE SEQUENCE</scope>
    <source>
        <strain evidence="1">CBS 113818</strain>
    </source>
</reference>
<dbReference type="EMBL" id="MU006232">
    <property type="protein sequence ID" value="KAF2823290.1"/>
    <property type="molecule type" value="Genomic_DNA"/>
</dbReference>
<evidence type="ECO:0000313" key="2">
    <source>
        <dbReference type="Proteomes" id="UP000799424"/>
    </source>
</evidence>
<keyword evidence="2" id="KW-1185">Reference proteome</keyword>
<protein>
    <submittedName>
        <fullName evidence="1">Uncharacterized protein</fullName>
    </submittedName>
</protein>
<proteinExistence type="predicted"/>
<gene>
    <name evidence="1" type="ORF">CC86DRAFT_65688</name>
</gene>